<feature type="domain" description="Protein phosphatase 1 regulatory subunit 15A/B C-terminal" evidence="2">
    <location>
        <begin position="305"/>
        <end position="386"/>
    </location>
</feature>
<organism evidence="3 4">
    <name type="scientific">Nothobranchius furzeri</name>
    <name type="common">Turquoise killifish</name>
    <dbReference type="NCBI Taxonomy" id="105023"/>
    <lineage>
        <taxon>Eukaryota</taxon>
        <taxon>Metazoa</taxon>
        <taxon>Chordata</taxon>
        <taxon>Craniata</taxon>
        <taxon>Vertebrata</taxon>
        <taxon>Euteleostomi</taxon>
        <taxon>Actinopterygii</taxon>
        <taxon>Neopterygii</taxon>
        <taxon>Teleostei</taxon>
        <taxon>Neoteleostei</taxon>
        <taxon>Acanthomorphata</taxon>
        <taxon>Ovalentaria</taxon>
        <taxon>Atherinomorphae</taxon>
        <taxon>Cyprinodontiformes</taxon>
        <taxon>Nothobranchiidae</taxon>
        <taxon>Nothobranchius</taxon>
    </lineage>
</organism>
<evidence type="ECO:0000259" key="2">
    <source>
        <dbReference type="Pfam" id="PF10488"/>
    </source>
</evidence>
<protein>
    <recommendedName>
        <fullName evidence="2">Protein phosphatase 1 regulatory subunit 15A/B C-terminal domain-containing protein</fullName>
    </recommendedName>
</protein>
<dbReference type="GO" id="GO:0051246">
    <property type="term" value="P:regulation of protein metabolic process"/>
    <property type="evidence" value="ECO:0007669"/>
    <property type="project" value="UniProtKB-ARBA"/>
</dbReference>
<evidence type="ECO:0000313" key="3">
    <source>
        <dbReference type="Ensembl" id="ENSNFUP00015038406.1"/>
    </source>
</evidence>
<feature type="domain" description="Protein phosphatase 1 regulatory subunit 15A/B C-terminal" evidence="2">
    <location>
        <begin position="168"/>
        <end position="216"/>
    </location>
</feature>
<dbReference type="AlphaFoldDB" id="A0A8C6P5Q9"/>
<reference evidence="3" key="1">
    <citation type="submission" date="2025-08" db="UniProtKB">
        <authorList>
            <consortium name="Ensembl"/>
        </authorList>
    </citation>
    <scope>IDENTIFICATION</scope>
</reference>
<dbReference type="PANTHER" id="PTHR16489:SF11">
    <property type="entry name" value="PROTEIN PHOSPHATASE 1 REGULATORY SUBUNIT 15B"/>
    <property type="match status" value="1"/>
</dbReference>
<dbReference type="InterPro" id="IPR051254">
    <property type="entry name" value="PPP1R15"/>
</dbReference>
<proteinExistence type="inferred from homology"/>
<dbReference type="GO" id="GO:0019888">
    <property type="term" value="F:protein phosphatase regulator activity"/>
    <property type="evidence" value="ECO:0007669"/>
    <property type="project" value="TreeGrafter"/>
</dbReference>
<sequence length="392" mass="44555">MELVCTSADAKLVQIDILQSHVSLAIAKLLTPDDDQLIQRNTECQCHCSEFTSMSELLSCAFLVYWSNVPAYEVYGETHKDRALFIVVINSLKQYYLMATAKNDMIYNFDLAQTHKELLTKLPTDQIFTHTANTCIGPSLKFGINLGRREGAMLGPLSLHTCAWVACESDWDSSASTSPDVDEDENDRLWDSFSKVEDPYNLMRFTSTLTTAPNQSELLPVISSTSATNTETKESNLAQWADGKTEMFLNPFSRTGSLYGAVNTQTWPQTVCTTTRAAVTIVNAKQHNHLDRTLVTWKRAMSTLSRDESIKSIIKHKTVLSSTVFHVHFSPLVQIHVMHTWSFARNTSRKGQWEEQARDRDRFRQRIVETERVVGNCFTPLHREKMRRFLAV</sequence>
<dbReference type="GO" id="GO:0005783">
    <property type="term" value="C:endoplasmic reticulum"/>
    <property type="evidence" value="ECO:0007669"/>
    <property type="project" value="TreeGrafter"/>
</dbReference>
<reference evidence="3" key="2">
    <citation type="submission" date="2025-09" db="UniProtKB">
        <authorList>
            <consortium name="Ensembl"/>
        </authorList>
    </citation>
    <scope>IDENTIFICATION</scope>
</reference>
<dbReference type="PANTHER" id="PTHR16489">
    <property type="entry name" value="GH11727P"/>
    <property type="match status" value="1"/>
</dbReference>
<dbReference type="Pfam" id="PF10488">
    <property type="entry name" value="PP1c_bdg"/>
    <property type="match status" value="2"/>
</dbReference>
<dbReference type="GeneTree" id="ENSGT01050000247086"/>
<name>A0A8C6P5Q9_NOTFU</name>
<dbReference type="InterPro" id="IPR019523">
    <property type="entry name" value="Prot_Pase1_reg-su15A/B_C"/>
</dbReference>
<comment type="similarity">
    <text evidence="1">Belongs to the PPP1R15 family.</text>
</comment>
<accession>A0A8C6P5Q9</accession>
<evidence type="ECO:0000313" key="4">
    <source>
        <dbReference type="Proteomes" id="UP000694548"/>
    </source>
</evidence>
<evidence type="ECO:0000256" key="1">
    <source>
        <dbReference type="ARBA" id="ARBA00010161"/>
    </source>
</evidence>
<keyword evidence="4" id="KW-1185">Reference proteome</keyword>
<dbReference type="Ensembl" id="ENSNFUT00015040107.1">
    <property type="protein sequence ID" value="ENSNFUP00015038406.1"/>
    <property type="gene ID" value="ENSNFUG00015018544.1"/>
</dbReference>
<dbReference type="GO" id="GO:0000164">
    <property type="term" value="C:protein phosphatase type 1 complex"/>
    <property type="evidence" value="ECO:0007669"/>
    <property type="project" value="TreeGrafter"/>
</dbReference>
<dbReference type="Proteomes" id="UP000694548">
    <property type="component" value="Unassembled WGS sequence"/>
</dbReference>
<dbReference type="GO" id="GO:0034976">
    <property type="term" value="P:response to endoplasmic reticulum stress"/>
    <property type="evidence" value="ECO:0007669"/>
    <property type="project" value="TreeGrafter"/>
</dbReference>